<keyword evidence="4" id="KW-1185">Reference proteome</keyword>
<dbReference type="InParanoid" id="W5LWX4"/>
<dbReference type="Proteomes" id="UP000018468">
    <property type="component" value="Unassembled WGS sequence"/>
</dbReference>
<dbReference type="GeneTree" id="ENSGT00940000154524"/>
<organism evidence="3 4">
    <name type="scientific">Lepisosteus oculatus</name>
    <name type="common">Spotted gar</name>
    <dbReference type="NCBI Taxonomy" id="7918"/>
    <lineage>
        <taxon>Eukaryota</taxon>
        <taxon>Metazoa</taxon>
        <taxon>Chordata</taxon>
        <taxon>Craniata</taxon>
        <taxon>Vertebrata</taxon>
        <taxon>Euteleostomi</taxon>
        <taxon>Actinopterygii</taxon>
        <taxon>Neopterygii</taxon>
        <taxon>Holostei</taxon>
        <taxon>Semionotiformes</taxon>
        <taxon>Lepisosteidae</taxon>
        <taxon>Lepisosteus</taxon>
    </lineage>
</organism>
<dbReference type="PANTHER" id="PTHR31545:SF4">
    <property type="entry name" value="SPEEDY PROTEIN A"/>
    <property type="match status" value="1"/>
</dbReference>
<dbReference type="InterPro" id="IPR052316">
    <property type="entry name" value="Speedy-Ringo_regulator"/>
</dbReference>
<keyword evidence="2" id="KW-0131">Cell cycle</keyword>
<evidence type="ECO:0000256" key="1">
    <source>
        <dbReference type="ARBA" id="ARBA00010932"/>
    </source>
</evidence>
<dbReference type="GO" id="GO:0019901">
    <property type="term" value="F:protein kinase binding"/>
    <property type="evidence" value="ECO:0007669"/>
    <property type="project" value="InterPro"/>
</dbReference>
<dbReference type="eggNOG" id="KOG3938">
    <property type="taxonomic scope" value="Eukaryota"/>
</dbReference>
<dbReference type="STRING" id="7918.ENSLOCP00000000631"/>
<sequence length="57" mass="6947">MAAFFRLFDDDLVQDFLWMDSCCKITDKYLLAMTFVYFKRACFRISEHTRMNFFIAL</sequence>
<protein>
    <recommendedName>
        <fullName evidence="5">Speedy/RINGO cell cycle regulator family member A</fullName>
    </recommendedName>
</protein>
<dbReference type="PANTHER" id="PTHR31545">
    <property type="entry name" value="SEEDY PROTEIN A/C FAMILY MEMBER"/>
    <property type="match status" value="1"/>
</dbReference>
<dbReference type="Ensembl" id="ENSLOCT00000000633.1">
    <property type="protein sequence ID" value="ENSLOCP00000000631.1"/>
    <property type="gene ID" value="ENSLOCG00000000572.1"/>
</dbReference>
<dbReference type="Bgee" id="ENSLOCG00000000572">
    <property type="expression patterns" value="Expressed in ovary and 3 other cell types or tissues"/>
</dbReference>
<dbReference type="AlphaFoldDB" id="W5LWX4"/>
<evidence type="ECO:0008006" key="5">
    <source>
        <dbReference type="Google" id="ProtNLM"/>
    </source>
</evidence>
<evidence type="ECO:0000313" key="4">
    <source>
        <dbReference type="Proteomes" id="UP000018468"/>
    </source>
</evidence>
<dbReference type="InterPro" id="IPR020984">
    <property type="entry name" value="Speedy"/>
</dbReference>
<evidence type="ECO:0000256" key="2">
    <source>
        <dbReference type="ARBA" id="ARBA00023306"/>
    </source>
</evidence>
<dbReference type="HOGENOM" id="CLU_2995948_0_0_1"/>
<dbReference type="Pfam" id="PF11357">
    <property type="entry name" value="Spy1"/>
    <property type="match status" value="1"/>
</dbReference>
<reference evidence="4" key="1">
    <citation type="submission" date="2011-12" db="EMBL/GenBank/DDBJ databases">
        <title>The Draft Genome of Lepisosteus oculatus.</title>
        <authorList>
            <consortium name="The Broad Institute Genome Assembly &amp; Analysis Group"/>
            <consortium name="Computational R&amp;D Group"/>
            <consortium name="and Sequencing Platform"/>
            <person name="Di Palma F."/>
            <person name="Alfoldi J."/>
            <person name="Johnson J."/>
            <person name="Berlin A."/>
            <person name="Gnerre S."/>
            <person name="Jaffe D."/>
            <person name="MacCallum I."/>
            <person name="Young S."/>
            <person name="Walker B.J."/>
            <person name="Lander E.S."/>
            <person name="Lindblad-Toh K."/>
        </authorList>
    </citation>
    <scope>NUCLEOTIDE SEQUENCE [LARGE SCALE GENOMIC DNA]</scope>
</reference>
<reference evidence="3" key="3">
    <citation type="submission" date="2025-09" db="UniProtKB">
        <authorList>
            <consortium name="Ensembl"/>
        </authorList>
    </citation>
    <scope>IDENTIFICATION</scope>
</reference>
<proteinExistence type="inferred from homology"/>
<evidence type="ECO:0000313" key="3">
    <source>
        <dbReference type="Ensembl" id="ENSLOCP00000000631.1"/>
    </source>
</evidence>
<reference evidence="3" key="2">
    <citation type="submission" date="2025-08" db="UniProtKB">
        <authorList>
            <consortium name="Ensembl"/>
        </authorList>
    </citation>
    <scope>IDENTIFICATION</scope>
</reference>
<name>W5LWX4_LEPOC</name>
<accession>W5LWX4</accession>
<comment type="similarity">
    <text evidence="1">Belongs to the Speedy/Ringo family.</text>
</comment>